<reference evidence="1" key="2">
    <citation type="submission" date="2020-09" db="EMBL/GenBank/DDBJ databases">
        <authorList>
            <person name="Sun Q."/>
            <person name="Zhou Y."/>
        </authorList>
    </citation>
    <scope>NUCLEOTIDE SEQUENCE</scope>
    <source>
        <strain evidence="1">CGMCC 1.15478</strain>
    </source>
</reference>
<evidence type="ECO:0000313" key="2">
    <source>
        <dbReference type="Proteomes" id="UP000641514"/>
    </source>
</evidence>
<sequence>MDVREDPLADLLGIEAELPALTDAVWDNALRVATDPNTPALGDHLVPEMDDDGDFSSGADLIDNSDEISFSATSDIGEQWDASHERDFFDTLSDEGTGWSTGDSQL</sequence>
<gene>
    <name evidence="1" type="ORF">GCM10011410_23400</name>
</gene>
<dbReference type="AlphaFoldDB" id="A0A916XFK3"/>
<proteinExistence type="predicted"/>
<reference evidence="1" key="1">
    <citation type="journal article" date="2014" name="Int. J. Syst. Evol. Microbiol.">
        <title>Complete genome sequence of Corynebacterium casei LMG S-19264T (=DSM 44701T), isolated from a smear-ripened cheese.</title>
        <authorList>
            <consortium name="US DOE Joint Genome Institute (JGI-PGF)"/>
            <person name="Walter F."/>
            <person name="Albersmeier A."/>
            <person name="Kalinowski J."/>
            <person name="Ruckert C."/>
        </authorList>
    </citation>
    <scope>NUCLEOTIDE SEQUENCE</scope>
    <source>
        <strain evidence="1">CGMCC 1.15478</strain>
    </source>
</reference>
<dbReference type="Proteomes" id="UP000641514">
    <property type="component" value="Unassembled WGS sequence"/>
</dbReference>
<keyword evidence="2" id="KW-1185">Reference proteome</keyword>
<name>A0A916XFK3_9ACTN</name>
<protein>
    <submittedName>
        <fullName evidence="1">Uncharacterized protein</fullName>
    </submittedName>
</protein>
<dbReference type="EMBL" id="BMJH01000002">
    <property type="protein sequence ID" value="GGC69880.1"/>
    <property type="molecule type" value="Genomic_DNA"/>
</dbReference>
<dbReference type="RefSeq" id="WP_188674775.1">
    <property type="nucleotide sequence ID" value="NZ_BMJH01000002.1"/>
</dbReference>
<organism evidence="1 2">
    <name type="scientific">Hoyosella rhizosphaerae</name>
    <dbReference type="NCBI Taxonomy" id="1755582"/>
    <lineage>
        <taxon>Bacteria</taxon>
        <taxon>Bacillati</taxon>
        <taxon>Actinomycetota</taxon>
        <taxon>Actinomycetes</taxon>
        <taxon>Mycobacteriales</taxon>
        <taxon>Hoyosellaceae</taxon>
        <taxon>Hoyosella</taxon>
    </lineage>
</organism>
<evidence type="ECO:0000313" key="1">
    <source>
        <dbReference type="EMBL" id="GGC69880.1"/>
    </source>
</evidence>
<comment type="caution">
    <text evidence="1">The sequence shown here is derived from an EMBL/GenBank/DDBJ whole genome shotgun (WGS) entry which is preliminary data.</text>
</comment>
<accession>A0A916XFK3</accession>